<evidence type="ECO:0000313" key="3">
    <source>
        <dbReference type="Proteomes" id="UP001286456"/>
    </source>
</evidence>
<gene>
    <name evidence="2" type="ORF">B0T19DRAFT_465487</name>
</gene>
<dbReference type="SUPFAM" id="SSF52540">
    <property type="entry name" value="P-loop containing nucleoside triphosphate hydrolases"/>
    <property type="match status" value="1"/>
</dbReference>
<name>A0AAE0M5V6_9PEZI</name>
<feature type="domain" description="AAA+ ATPase lid" evidence="1">
    <location>
        <begin position="42"/>
        <end position="137"/>
    </location>
</feature>
<dbReference type="PANTHER" id="PTHR46411">
    <property type="entry name" value="FAMILY ATPASE, PUTATIVE-RELATED"/>
    <property type="match status" value="1"/>
</dbReference>
<reference evidence="2" key="2">
    <citation type="submission" date="2023-06" db="EMBL/GenBank/DDBJ databases">
        <authorList>
            <consortium name="Lawrence Berkeley National Laboratory"/>
            <person name="Haridas S."/>
            <person name="Hensen N."/>
            <person name="Bonometti L."/>
            <person name="Westerberg I."/>
            <person name="Brannstrom I.O."/>
            <person name="Guillou S."/>
            <person name="Cros-Aarteil S."/>
            <person name="Calhoun S."/>
            <person name="Kuo A."/>
            <person name="Mondo S."/>
            <person name="Pangilinan J."/>
            <person name="Riley R."/>
            <person name="Labutti K."/>
            <person name="Andreopoulos B."/>
            <person name="Lipzen A."/>
            <person name="Chen C."/>
            <person name="Yanf M."/>
            <person name="Daum C."/>
            <person name="Ng V."/>
            <person name="Clum A."/>
            <person name="Steindorff A."/>
            <person name="Ohm R."/>
            <person name="Martin F."/>
            <person name="Silar P."/>
            <person name="Natvig D."/>
            <person name="Lalanne C."/>
            <person name="Gautier V."/>
            <person name="Ament-Velasquez S.L."/>
            <person name="Kruys A."/>
            <person name="Hutchinson M.I."/>
            <person name="Powell A.J."/>
            <person name="Barry K."/>
            <person name="Miller A.N."/>
            <person name="Grigoriev I.V."/>
            <person name="Debuchy R."/>
            <person name="Gladieux P."/>
            <person name="Thoren M.H."/>
            <person name="Johannesson H."/>
        </authorList>
    </citation>
    <scope>NUCLEOTIDE SEQUENCE</scope>
    <source>
        <strain evidence="2">SMH4131-1</strain>
    </source>
</reference>
<evidence type="ECO:0000313" key="2">
    <source>
        <dbReference type="EMBL" id="KAK3320596.1"/>
    </source>
</evidence>
<keyword evidence="3" id="KW-1185">Reference proteome</keyword>
<dbReference type="PANTHER" id="PTHR46411:SF4">
    <property type="entry name" value="AAA+ ATPASE DOMAIN-CONTAINING PROTEIN"/>
    <property type="match status" value="1"/>
</dbReference>
<dbReference type="InterPro" id="IPR056599">
    <property type="entry name" value="AAA_lid_fung"/>
</dbReference>
<dbReference type="AlphaFoldDB" id="A0AAE0M5V6"/>
<proteinExistence type="predicted"/>
<accession>A0AAE0M5V6</accession>
<dbReference type="InterPro" id="IPR027417">
    <property type="entry name" value="P-loop_NTPase"/>
</dbReference>
<dbReference type="Proteomes" id="UP001286456">
    <property type="component" value="Unassembled WGS sequence"/>
</dbReference>
<sequence length="159" mass="18341">MEQRTTADLVRNSLVAENYDGILFLTTNRVGAFDDAFISRIHRQEVWQTFIKKLARERGDSIRLNIDAKEYIRGSEMRAVKWNGREIRNAFQTAVALAEYGAGKDEDGKVLVTDTHLRAVVELSRDFKDYVNELHKGDEAKRAARKYERLDDYSSQSTH</sequence>
<reference evidence="2" key="1">
    <citation type="journal article" date="2023" name="Mol. Phylogenet. Evol.">
        <title>Genome-scale phylogeny and comparative genomics of the fungal order Sordariales.</title>
        <authorList>
            <person name="Hensen N."/>
            <person name="Bonometti L."/>
            <person name="Westerberg I."/>
            <person name="Brannstrom I.O."/>
            <person name="Guillou S."/>
            <person name="Cros-Aarteil S."/>
            <person name="Calhoun S."/>
            <person name="Haridas S."/>
            <person name="Kuo A."/>
            <person name="Mondo S."/>
            <person name="Pangilinan J."/>
            <person name="Riley R."/>
            <person name="LaButti K."/>
            <person name="Andreopoulos B."/>
            <person name="Lipzen A."/>
            <person name="Chen C."/>
            <person name="Yan M."/>
            <person name="Daum C."/>
            <person name="Ng V."/>
            <person name="Clum A."/>
            <person name="Steindorff A."/>
            <person name="Ohm R.A."/>
            <person name="Martin F."/>
            <person name="Silar P."/>
            <person name="Natvig D.O."/>
            <person name="Lalanne C."/>
            <person name="Gautier V."/>
            <person name="Ament-Velasquez S.L."/>
            <person name="Kruys A."/>
            <person name="Hutchinson M.I."/>
            <person name="Powell A.J."/>
            <person name="Barry K."/>
            <person name="Miller A.N."/>
            <person name="Grigoriev I.V."/>
            <person name="Debuchy R."/>
            <person name="Gladieux P."/>
            <person name="Hiltunen Thoren M."/>
            <person name="Johannesson H."/>
        </authorList>
    </citation>
    <scope>NUCLEOTIDE SEQUENCE</scope>
    <source>
        <strain evidence="2">SMH4131-1</strain>
    </source>
</reference>
<evidence type="ECO:0000259" key="1">
    <source>
        <dbReference type="Pfam" id="PF23232"/>
    </source>
</evidence>
<dbReference type="Pfam" id="PF23232">
    <property type="entry name" value="AAA_lid_13"/>
    <property type="match status" value="1"/>
</dbReference>
<protein>
    <recommendedName>
        <fullName evidence="1">AAA+ ATPase lid domain-containing protein</fullName>
    </recommendedName>
</protein>
<comment type="caution">
    <text evidence="2">The sequence shown here is derived from an EMBL/GenBank/DDBJ whole genome shotgun (WGS) entry which is preliminary data.</text>
</comment>
<dbReference type="EMBL" id="JAUEPO010000005">
    <property type="protein sequence ID" value="KAK3320596.1"/>
    <property type="molecule type" value="Genomic_DNA"/>
</dbReference>
<organism evidence="2 3">
    <name type="scientific">Cercophora scortea</name>
    <dbReference type="NCBI Taxonomy" id="314031"/>
    <lineage>
        <taxon>Eukaryota</taxon>
        <taxon>Fungi</taxon>
        <taxon>Dikarya</taxon>
        <taxon>Ascomycota</taxon>
        <taxon>Pezizomycotina</taxon>
        <taxon>Sordariomycetes</taxon>
        <taxon>Sordariomycetidae</taxon>
        <taxon>Sordariales</taxon>
        <taxon>Lasiosphaeriaceae</taxon>
        <taxon>Cercophora</taxon>
    </lineage>
</organism>